<dbReference type="EMBL" id="JACSPR010000007">
    <property type="protein sequence ID" value="MBD8030674.1"/>
    <property type="molecule type" value="Genomic_DNA"/>
</dbReference>
<comment type="caution">
    <text evidence="1">The sequence shown here is derived from an EMBL/GenBank/DDBJ whole genome shotgun (WGS) entry which is preliminary data.</text>
</comment>
<dbReference type="AlphaFoldDB" id="A0A8I0HPQ7"/>
<evidence type="ECO:0000313" key="1">
    <source>
        <dbReference type="EMBL" id="MBD8030674.1"/>
    </source>
</evidence>
<protein>
    <submittedName>
        <fullName evidence="1">Uncharacterized protein</fullName>
    </submittedName>
</protein>
<keyword evidence="2" id="KW-1185">Reference proteome</keyword>
<gene>
    <name evidence="1" type="ORF">H9627_10155</name>
</gene>
<evidence type="ECO:0000313" key="2">
    <source>
        <dbReference type="Proteomes" id="UP000650224"/>
    </source>
</evidence>
<dbReference type="RefSeq" id="WP_191733930.1">
    <property type="nucleotide sequence ID" value="NZ_JACSPR010000007.1"/>
</dbReference>
<name>A0A8I0HPQ7_9CORY</name>
<sequence length="119" mass="13439">MGGHIVNGEVTHTSLEFGRVVLESFHNRTHSFIYADPAATWSYSGQLDANLPLDQARLEWSSDQKFTYARQVFDDSEEQFFGGHGALKKILDVEYPGGSELAHMELLKWLHSDPVTNQD</sequence>
<proteinExistence type="predicted"/>
<dbReference type="Proteomes" id="UP000650224">
    <property type="component" value="Unassembled WGS sequence"/>
</dbReference>
<organism evidence="1 2">
    <name type="scientific">Corynebacterium gallinarum</name>
    <dbReference type="NCBI Taxonomy" id="2762214"/>
    <lineage>
        <taxon>Bacteria</taxon>
        <taxon>Bacillati</taxon>
        <taxon>Actinomycetota</taxon>
        <taxon>Actinomycetes</taxon>
        <taxon>Mycobacteriales</taxon>
        <taxon>Corynebacteriaceae</taxon>
        <taxon>Corynebacterium</taxon>
    </lineage>
</organism>
<reference evidence="1 2" key="1">
    <citation type="submission" date="2020-08" db="EMBL/GenBank/DDBJ databases">
        <title>A Genomic Blueprint of the Chicken Gut Microbiome.</title>
        <authorList>
            <person name="Gilroy R."/>
            <person name="Ravi A."/>
            <person name="Getino M."/>
            <person name="Pursley I."/>
            <person name="Horton D.L."/>
            <person name="Alikhan N.-F."/>
            <person name="Baker D."/>
            <person name="Gharbi K."/>
            <person name="Hall N."/>
            <person name="Watson M."/>
            <person name="Adriaenssens E.M."/>
            <person name="Foster-Nyarko E."/>
            <person name="Jarju S."/>
            <person name="Secka A."/>
            <person name="Antonio M."/>
            <person name="Oren A."/>
            <person name="Chaudhuri R."/>
            <person name="La Ragione R.M."/>
            <person name="Hildebrand F."/>
            <person name="Pallen M.J."/>
        </authorList>
    </citation>
    <scope>NUCLEOTIDE SEQUENCE [LARGE SCALE GENOMIC DNA]</scope>
    <source>
        <strain evidence="1 2">Sa1YVA5</strain>
    </source>
</reference>
<accession>A0A8I0HPQ7</accession>